<feature type="region of interest" description="Disordered" evidence="1">
    <location>
        <begin position="258"/>
        <end position="277"/>
    </location>
</feature>
<keyword evidence="2" id="KW-0812">Transmembrane</keyword>
<reference evidence="3" key="1">
    <citation type="submission" date="2025-08" db="UniProtKB">
        <authorList>
            <consortium name="Ensembl"/>
        </authorList>
    </citation>
    <scope>IDENTIFICATION</scope>
</reference>
<dbReference type="Ensembl" id="ENSCCRT00000149102.1">
    <property type="protein sequence ID" value="ENSCCRP00000169416.1"/>
    <property type="gene ID" value="ENSCCRG00000073322.1"/>
</dbReference>
<protein>
    <submittedName>
        <fullName evidence="3">Collagen, type XVII, alpha 1a</fullName>
    </submittedName>
</protein>
<evidence type="ECO:0000313" key="3">
    <source>
        <dbReference type="Ensembl" id="ENSCCRP00000169416.1"/>
    </source>
</evidence>
<accession>A0A9J8CUA7</accession>
<evidence type="ECO:0000256" key="1">
    <source>
        <dbReference type="SAM" id="MobiDB-lite"/>
    </source>
</evidence>
<organism evidence="3 4">
    <name type="scientific">Cyprinus carpio carpio</name>
    <dbReference type="NCBI Taxonomy" id="630221"/>
    <lineage>
        <taxon>Eukaryota</taxon>
        <taxon>Metazoa</taxon>
        <taxon>Chordata</taxon>
        <taxon>Craniata</taxon>
        <taxon>Vertebrata</taxon>
        <taxon>Euteleostomi</taxon>
        <taxon>Actinopterygii</taxon>
        <taxon>Neopterygii</taxon>
        <taxon>Teleostei</taxon>
        <taxon>Ostariophysi</taxon>
        <taxon>Cypriniformes</taxon>
        <taxon>Cyprinidae</taxon>
        <taxon>Cyprininae</taxon>
        <taxon>Cyprinus</taxon>
    </lineage>
</organism>
<keyword evidence="4" id="KW-1185">Reference proteome</keyword>
<feature type="compositionally biased region" description="Low complexity" evidence="1">
    <location>
        <begin position="149"/>
        <end position="175"/>
    </location>
</feature>
<evidence type="ECO:0000256" key="2">
    <source>
        <dbReference type="SAM" id="Phobius"/>
    </source>
</evidence>
<feature type="compositionally biased region" description="Low complexity" evidence="1">
    <location>
        <begin position="201"/>
        <end position="210"/>
    </location>
</feature>
<name>A0A9J8CUA7_CYPCA</name>
<feature type="region of interest" description="Disordered" evidence="1">
    <location>
        <begin position="141"/>
        <end position="245"/>
    </location>
</feature>
<feature type="compositionally biased region" description="Polar residues" evidence="1">
    <location>
        <begin position="217"/>
        <end position="226"/>
    </location>
</feature>
<keyword evidence="2" id="KW-1133">Transmembrane helix</keyword>
<reference evidence="3" key="2">
    <citation type="submission" date="2025-09" db="UniProtKB">
        <authorList>
            <consortium name="Ensembl"/>
        </authorList>
    </citation>
    <scope>IDENTIFICATION</scope>
</reference>
<dbReference type="GeneTree" id="ENSGT00940000168136"/>
<keyword evidence="2" id="KW-0472">Membrane</keyword>
<dbReference type="Proteomes" id="UP001108240">
    <property type="component" value="Unplaced"/>
</dbReference>
<sequence length="611" mass="62794">MLLGVSPLEGKSSSVSSQQVLTSIVNSSGSGGASGGAVLVEKIITQSSAEGGASRSYVISSSSSGSSGAVSVIGGLEEISREISVTGPISSSTVKSSSSVSTSATAGDLSCGYGSISSSEFASGSSGGSVSVSGGSMNISRGGGGGAGSSAVTSAAGTSSSMTVTKFSSSSPSGTRKGLSYSTAPAERKTSLSLHNGGYEGSSSGNSSPEYMKKEYVSTSVATRGRTQTRESEIRARLQSTSPSTRWTELDDVKRLLKGGRSGSISPPRSPTNTLPIPKKASLDARHESQSGYDGTVLDAGFSGYYTNPNNLSYPTLQHASSPTVYGMHNNLSTSGGALMVNGINADQVYGGQRNVGSAGLATTVTTVPSSPIIADDVFVKDGKFIAIGKENVAAKKETERLIMSKNTGKQFITSTTSAGADSEDSLKREKKMISSTSESTMTASRASTKDKATYAEIRKDESDSAGLGFCSCCSWWKWLLALILGLLLLLGLICGLIALGEEVRKLKARVDAIDGGESTVSARTSRLSSSSAVNIIDPLESSYAERIPGVRADNTINLGSASAAQDPVVLQRTIQQILRSELQSDTIRASLATSLKGERGEPGPKGNTYR</sequence>
<proteinExistence type="predicted"/>
<dbReference type="AlphaFoldDB" id="A0A9J8CUA7"/>
<feature type="transmembrane region" description="Helical" evidence="2">
    <location>
        <begin position="476"/>
        <end position="500"/>
    </location>
</feature>
<evidence type="ECO:0000313" key="4">
    <source>
        <dbReference type="Proteomes" id="UP001108240"/>
    </source>
</evidence>